<reference evidence="5" key="2">
    <citation type="submission" date="2025-08" db="UniProtKB">
        <authorList>
            <consortium name="RefSeq"/>
        </authorList>
    </citation>
    <scope>IDENTIFICATION</scope>
    <source>
        <tissue evidence="5">Leaf</tissue>
    </source>
</reference>
<evidence type="ECO:0000259" key="3">
    <source>
        <dbReference type="PROSITE" id="PS50966"/>
    </source>
</evidence>
<name>A0ABM3QY76_SPIOL</name>
<evidence type="ECO:0000256" key="1">
    <source>
        <dbReference type="PROSITE-ProRule" id="PRU00325"/>
    </source>
</evidence>
<evidence type="ECO:0000313" key="4">
    <source>
        <dbReference type="Proteomes" id="UP000813463"/>
    </source>
</evidence>
<dbReference type="PANTHER" id="PTHR47718:SF17">
    <property type="entry name" value="PROTEIN FAR1-RELATED SEQUENCE 5-LIKE"/>
    <property type="match status" value="1"/>
</dbReference>
<keyword evidence="1" id="KW-0863">Zinc-finger</keyword>
<keyword evidence="4" id="KW-1185">Reference proteome</keyword>
<dbReference type="InterPro" id="IPR007527">
    <property type="entry name" value="Znf_SWIM"/>
</dbReference>
<feature type="compositionally biased region" description="Low complexity" evidence="2">
    <location>
        <begin position="217"/>
        <end position="249"/>
    </location>
</feature>
<dbReference type="PROSITE" id="PS50966">
    <property type="entry name" value="ZF_SWIM"/>
    <property type="match status" value="1"/>
</dbReference>
<proteinExistence type="predicted"/>
<dbReference type="PANTHER" id="PTHR47718">
    <property type="entry name" value="OS01G0519700 PROTEIN"/>
    <property type="match status" value="1"/>
</dbReference>
<sequence>MVPCAKQRLLFSWDFRSTEKQAEFSCSKSVPSSALPLSGLLKHASEVYTLSLFRDFEEEFGYSIATTAKLIWKQEYTEFYVVSIDEEPWSPERVTYIHESQTVSCTCKNFEASRWLCYHCIRILHLHSVNRIPEQYIKKRWTKSAKSSVWNKLENEKPEEVQYTPWRQTMARKYYNLILKSQSNEETRTLIEDGYAASVSLVDELLASLNVSNTDDASTTETSATAAPQTSATAAPETNATAAYETNSAPAGTHATTTSDTSVQQATSSEPATNTTTEPPMVLDPKRCTTKGRNKRPRGLFVKKKKGKTAAPPTADFGTITPNLRLF</sequence>
<keyword evidence="1" id="KW-0862">Zinc</keyword>
<evidence type="ECO:0000313" key="5">
    <source>
        <dbReference type="RefSeq" id="XP_056688286.1"/>
    </source>
</evidence>
<protein>
    <submittedName>
        <fullName evidence="5">Protein FAR1-RELATED SEQUENCE 1-like</fullName>
    </submittedName>
</protein>
<feature type="domain" description="SWIM-type" evidence="3">
    <location>
        <begin position="80"/>
        <end position="128"/>
    </location>
</feature>
<feature type="compositionally biased region" description="Basic residues" evidence="2">
    <location>
        <begin position="288"/>
        <end position="297"/>
    </location>
</feature>
<reference evidence="4" key="1">
    <citation type="journal article" date="2021" name="Nat. Commun.">
        <title>Genomic analyses provide insights into spinach domestication and the genetic basis of agronomic traits.</title>
        <authorList>
            <person name="Cai X."/>
            <person name="Sun X."/>
            <person name="Xu C."/>
            <person name="Sun H."/>
            <person name="Wang X."/>
            <person name="Ge C."/>
            <person name="Zhang Z."/>
            <person name="Wang Q."/>
            <person name="Fei Z."/>
            <person name="Jiao C."/>
            <person name="Wang Q."/>
        </authorList>
    </citation>
    <scope>NUCLEOTIDE SEQUENCE [LARGE SCALE GENOMIC DNA]</scope>
    <source>
        <strain evidence="4">cv. Varoflay</strain>
    </source>
</reference>
<feature type="region of interest" description="Disordered" evidence="2">
    <location>
        <begin position="215"/>
        <end position="297"/>
    </location>
</feature>
<keyword evidence="1" id="KW-0479">Metal-binding</keyword>
<dbReference type="Proteomes" id="UP000813463">
    <property type="component" value="Chromosome 6"/>
</dbReference>
<gene>
    <name evidence="5" type="primary">LOC130463235</name>
</gene>
<dbReference type="RefSeq" id="XP_056688286.1">
    <property type="nucleotide sequence ID" value="XM_056832308.1"/>
</dbReference>
<dbReference type="Pfam" id="PF04434">
    <property type="entry name" value="SWIM"/>
    <property type="match status" value="1"/>
</dbReference>
<evidence type="ECO:0000256" key="2">
    <source>
        <dbReference type="SAM" id="MobiDB-lite"/>
    </source>
</evidence>
<dbReference type="GeneID" id="130463235"/>
<feature type="compositionally biased region" description="Polar residues" evidence="2">
    <location>
        <begin position="254"/>
        <end position="278"/>
    </location>
</feature>
<organism evidence="4 5">
    <name type="scientific">Spinacia oleracea</name>
    <name type="common">Spinach</name>
    <dbReference type="NCBI Taxonomy" id="3562"/>
    <lineage>
        <taxon>Eukaryota</taxon>
        <taxon>Viridiplantae</taxon>
        <taxon>Streptophyta</taxon>
        <taxon>Embryophyta</taxon>
        <taxon>Tracheophyta</taxon>
        <taxon>Spermatophyta</taxon>
        <taxon>Magnoliopsida</taxon>
        <taxon>eudicotyledons</taxon>
        <taxon>Gunneridae</taxon>
        <taxon>Pentapetalae</taxon>
        <taxon>Caryophyllales</taxon>
        <taxon>Chenopodiaceae</taxon>
        <taxon>Chenopodioideae</taxon>
        <taxon>Anserineae</taxon>
        <taxon>Spinacia</taxon>
    </lineage>
</organism>
<accession>A0ABM3QY76</accession>